<evidence type="ECO:0000313" key="2">
    <source>
        <dbReference type="Proteomes" id="UP000309848"/>
    </source>
</evidence>
<gene>
    <name evidence="1" type="ORF">E5A74_05610</name>
</gene>
<proteinExistence type="predicted"/>
<keyword evidence="2" id="KW-1185">Reference proteome</keyword>
<dbReference type="OrthoDB" id="5959900at2"/>
<protein>
    <submittedName>
        <fullName evidence="1">Uncharacterized protein</fullName>
    </submittedName>
</protein>
<organism evidence="1 2">
    <name type="scientific">Sphingomonas naasensis</name>
    <dbReference type="NCBI Taxonomy" id="1344951"/>
    <lineage>
        <taxon>Bacteria</taxon>
        <taxon>Pseudomonadati</taxon>
        <taxon>Pseudomonadota</taxon>
        <taxon>Alphaproteobacteria</taxon>
        <taxon>Sphingomonadales</taxon>
        <taxon>Sphingomonadaceae</taxon>
        <taxon>Sphingomonas</taxon>
    </lineage>
</organism>
<evidence type="ECO:0000313" key="1">
    <source>
        <dbReference type="EMBL" id="TGX44278.1"/>
    </source>
</evidence>
<dbReference type="EMBL" id="SRXU01000002">
    <property type="protein sequence ID" value="TGX44278.1"/>
    <property type="molecule type" value="Genomic_DNA"/>
</dbReference>
<dbReference type="AlphaFoldDB" id="A0A4S1WLX5"/>
<reference evidence="1 2" key="1">
    <citation type="submission" date="2019-04" db="EMBL/GenBank/DDBJ databases">
        <title>Sphingomonas psychrotolerans sp. nov., isolated from soil in the Tianshan Mountains, Xinjiang, China.</title>
        <authorList>
            <person name="Luo Y."/>
            <person name="Sheng H."/>
        </authorList>
    </citation>
    <scope>NUCLEOTIDE SEQUENCE [LARGE SCALE GENOMIC DNA]</scope>
    <source>
        <strain evidence="1 2">KIS18-15</strain>
    </source>
</reference>
<dbReference type="Proteomes" id="UP000309848">
    <property type="component" value="Unassembled WGS sequence"/>
</dbReference>
<sequence length="124" mass="13604">MAAIGLVHMMSHGRVVTVCNGRVQRLYFKPFEPQPPYGRLDDGEPASTVAFFGLARAADAVWAVGIDGLYRFDGTLPPRFRPLPKFEDRDGYSVSFDIPGIALVLTDVNQRRSLSGAVPLLVAR</sequence>
<accession>A0A4S1WLX5</accession>
<name>A0A4S1WLX5_9SPHN</name>
<comment type="caution">
    <text evidence="1">The sequence shown here is derived from an EMBL/GenBank/DDBJ whole genome shotgun (WGS) entry which is preliminary data.</text>
</comment>